<dbReference type="HOGENOM" id="CLU_2740896_0_0_1"/>
<proteinExistence type="predicted"/>
<evidence type="ECO:0000313" key="1">
    <source>
        <dbReference type="EMBL" id="CCE78530.1"/>
    </source>
</evidence>
<dbReference type="InParanoid" id="G8YSJ3"/>
<reference evidence="3" key="2">
    <citation type="journal article" date="2012" name="G3 (Bethesda)">
        <title>Pichia sorbitophila, an interspecies yeast hybrid reveals early steps of genome resolution following polyploidization.</title>
        <authorList>
            <person name="Leh Louis V."/>
            <person name="Despons L."/>
            <person name="Friedrich A."/>
            <person name="Martin T."/>
            <person name="Durrens P."/>
            <person name="Casaregola S."/>
            <person name="Neuveglise C."/>
            <person name="Fairhead C."/>
            <person name="Marck C."/>
            <person name="Cruz J.A."/>
            <person name="Straub M.L."/>
            <person name="Kugler V."/>
            <person name="Sacerdot C."/>
            <person name="Uzunov Z."/>
            <person name="Thierry A."/>
            <person name="Weiss S."/>
            <person name="Bleykasten C."/>
            <person name="De Montigny J."/>
            <person name="Jacques N."/>
            <person name="Jung P."/>
            <person name="Lemaire M."/>
            <person name="Mallet S."/>
            <person name="Morel G."/>
            <person name="Richard G.F."/>
            <person name="Sarkar A."/>
            <person name="Savel G."/>
            <person name="Schacherer J."/>
            <person name="Seret M.L."/>
            <person name="Talla E."/>
            <person name="Samson G."/>
            <person name="Jubin C."/>
            <person name="Poulain J."/>
            <person name="Vacherie B."/>
            <person name="Barbe V."/>
            <person name="Pelletier E."/>
            <person name="Sherman D.J."/>
            <person name="Westhof E."/>
            <person name="Weissenbach J."/>
            <person name="Baret P.V."/>
            <person name="Wincker P."/>
            <person name="Gaillardin C."/>
            <person name="Dujon B."/>
            <person name="Souciet J.L."/>
        </authorList>
    </citation>
    <scope>NUCLEOTIDE SEQUENCE [LARGE SCALE GENOMIC DNA]</scope>
    <source>
        <strain evidence="3">ATCC MYA-4447 / BCRC 22081 / CBS 7064 / NBRC 10061 / NRRL Y-12695</strain>
    </source>
</reference>
<organism evidence="1 3">
    <name type="scientific">Pichia sorbitophila (strain ATCC MYA-4447 / BCRC 22081 / CBS 7064 / NBRC 10061 / NRRL Y-12695)</name>
    <name type="common">Hybrid yeast</name>
    <dbReference type="NCBI Taxonomy" id="559304"/>
    <lineage>
        <taxon>Eukaryota</taxon>
        <taxon>Fungi</taxon>
        <taxon>Dikarya</taxon>
        <taxon>Ascomycota</taxon>
        <taxon>Saccharomycotina</taxon>
        <taxon>Pichiomycetes</taxon>
        <taxon>Debaryomycetaceae</taxon>
        <taxon>Millerozyma</taxon>
    </lineage>
</organism>
<name>G8YSJ3_PICSO</name>
<dbReference type="AlphaFoldDB" id="G8YSJ3"/>
<evidence type="ECO:0000313" key="3">
    <source>
        <dbReference type="Proteomes" id="UP000005222"/>
    </source>
</evidence>
<dbReference type="EMBL" id="FO082057">
    <property type="protein sequence ID" value="CCE78530.1"/>
    <property type="molecule type" value="Genomic_DNA"/>
</dbReference>
<dbReference type="Proteomes" id="UP000005222">
    <property type="component" value="Chromosome D"/>
</dbReference>
<dbReference type="Proteomes" id="UP000005222">
    <property type="component" value="Chromosome C"/>
</dbReference>
<evidence type="ECO:0000313" key="2">
    <source>
        <dbReference type="EMBL" id="CCE79116.1"/>
    </source>
</evidence>
<reference evidence="1" key="1">
    <citation type="submission" date="2011-10" db="EMBL/GenBank/DDBJ databases">
        <authorList>
            <person name="Genoscope - CEA"/>
        </authorList>
    </citation>
    <scope>NUCLEOTIDE SEQUENCE</scope>
</reference>
<keyword evidence="3" id="KW-1185">Reference proteome</keyword>
<protein>
    <submittedName>
        <fullName evidence="1">Piso0_001156 protein</fullName>
    </submittedName>
</protein>
<sequence>MEPFVVFRDRSPRKKQGLFRASEGVSLSFLLHKDTVDFARAHPVDTKNKHSSVGLGKSSLFRIIYKNILKV</sequence>
<accession>G8YSJ3</accession>
<dbReference type="EMBL" id="FO082056">
    <property type="protein sequence ID" value="CCE79116.1"/>
    <property type="molecule type" value="Genomic_DNA"/>
</dbReference>
<gene>
    <name evidence="1" type="primary">Piso0_001156</name>
    <name evidence="1" type="ORF">GNLVRS01_PISO0C12124g</name>
    <name evidence="2" type="ORF">GNLVRS01_PISO0D12191g</name>
</gene>